<keyword evidence="5" id="KW-1185">Reference proteome</keyword>
<dbReference type="AlphaFoldDB" id="A0A840NPR7"/>
<reference evidence="4 5" key="1">
    <citation type="submission" date="2020-08" db="EMBL/GenBank/DDBJ databases">
        <title>Sequencing the genomes of 1000 actinobacteria strains.</title>
        <authorList>
            <person name="Klenk H.-P."/>
        </authorList>
    </citation>
    <scope>NUCLEOTIDE SEQUENCE [LARGE SCALE GENOMIC DNA]</scope>
    <source>
        <strain evidence="4 5">DSM 45582</strain>
    </source>
</reference>
<dbReference type="InterPro" id="IPR037075">
    <property type="entry name" value="HCHO-activating_enzyme_sf"/>
</dbReference>
<dbReference type="Pfam" id="PF08714">
    <property type="entry name" value="Fae"/>
    <property type="match status" value="1"/>
</dbReference>
<feature type="region of interest" description="Disordered" evidence="2">
    <location>
        <begin position="130"/>
        <end position="174"/>
    </location>
</feature>
<accession>A0A840NPR7</accession>
<name>A0A840NPR7_9PSEU</name>
<dbReference type="RefSeq" id="WP_184479796.1">
    <property type="nucleotide sequence ID" value="NZ_JACHIV010000001.1"/>
</dbReference>
<dbReference type="EMBL" id="JACHIV010000001">
    <property type="protein sequence ID" value="MBB5070237.1"/>
    <property type="molecule type" value="Genomic_DNA"/>
</dbReference>
<dbReference type="InterPro" id="IPR020568">
    <property type="entry name" value="Ribosomal_Su5_D2-typ_SF"/>
</dbReference>
<feature type="domain" description="Formaldehyde-activating enzyme" evidence="3">
    <location>
        <begin position="21"/>
        <end position="168"/>
    </location>
</feature>
<dbReference type="GO" id="GO:0016840">
    <property type="term" value="F:carbon-nitrogen lyase activity"/>
    <property type="evidence" value="ECO:0007669"/>
    <property type="project" value="InterPro"/>
</dbReference>
<evidence type="ECO:0000313" key="4">
    <source>
        <dbReference type="EMBL" id="MBB5070237.1"/>
    </source>
</evidence>
<evidence type="ECO:0000313" key="5">
    <source>
        <dbReference type="Proteomes" id="UP000580474"/>
    </source>
</evidence>
<dbReference type="InterPro" id="IPR014826">
    <property type="entry name" value="HCHO-activating_enzyme"/>
</dbReference>
<evidence type="ECO:0000259" key="3">
    <source>
        <dbReference type="Pfam" id="PF08714"/>
    </source>
</evidence>
<keyword evidence="1 4" id="KW-0456">Lyase</keyword>
<dbReference type="Gene3D" id="3.30.230.60">
    <property type="entry name" value="Formaldehyde-activating enzyme"/>
    <property type="match status" value="1"/>
</dbReference>
<dbReference type="Proteomes" id="UP000580474">
    <property type="component" value="Unassembled WGS sequence"/>
</dbReference>
<proteinExistence type="predicted"/>
<protein>
    <submittedName>
        <fullName evidence="4">5,6,7,8-tetrahydromethanopterin hydro-lyase</fullName>
        <ecNumber evidence="4">4.2.1.147</ecNumber>
    </submittedName>
</protein>
<dbReference type="GO" id="GO:0016051">
    <property type="term" value="P:carbohydrate biosynthetic process"/>
    <property type="evidence" value="ECO:0007669"/>
    <property type="project" value="InterPro"/>
</dbReference>
<evidence type="ECO:0000256" key="1">
    <source>
        <dbReference type="ARBA" id="ARBA00023239"/>
    </source>
</evidence>
<dbReference type="SUPFAM" id="SSF54211">
    <property type="entry name" value="Ribosomal protein S5 domain 2-like"/>
    <property type="match status" value="1"/>
</dbReference>
<comment type="caution">
    <text evidence="4">The sequence shown here is derived from an EMBL/GenBank/DDBJ whole genome shotgun (WGS) entry which is preliminary data.</text>
</comment>
<organism evidence="4 5">
    <name type="scientific">Saccharopolyspora gloriosae</name>
    <dbReference type="NCBI Taxonomy" id="455344"/>
    <lineage>
        <taxon>Bacteria</taxon>
        <taxon>Bacillati</taxon>
        <taxon>Actinomycetota</taxon>
        <taxon>Actinomycetes</taxon>
        <taxon>Pseudonocardiales</taxon>
        <taxon>Pseudonocardiaceae</taxon>
        <taxon>Saccharopolyspora</taxon>
    </lineage>
</organism>
<sequence>MNTTRRLDGRIAQGWGGGKPHGCHVNVVLADRGSPTAAAMMTTYTAPAEGFTPILVSVGPDQPSYETVHPPTLMMNKARADPGLIAGACQVGIAQGVLDVVAAGTLVADQETLVFVSIWLDPDAADETAAKRSSREATRNAVGEATTGRDPAAVERLVGERDGLTHPFYGGDPG</sequence>
<evidence type="ECO:0000256" key="2">
    <source>
        <dbReference type="SAM" id="MobiDB-lite"/>
    </source>
</evidence>
<gene>
    <name evidence="4" type="ORF">BJ969_003325</name>
</gene>
<dbReference type="EC" id="4.2.1.147" evidence="4"/>